<dbReference type="AlphaFoldDB" id="A0A2M9CT49"/>
<evidence type="ECO:0000313" key="10">
    <source>
        <dbReference type="EMBL" id="PJJ75077.1"/>
    </source>
</evidence>
<dbReference type="PANTHER" id="PTHR48075">
    <property type="entry name" value="3-HYDROXYACYL-COA DEHYDROGENASE FAMILY PROTEIN"/>
    <property type="match status" value="1"/>
</dbReference>
<evidence type="ECO:0000256" key="4">
    <source>
        <dbReference type="ARBA" id="ARBA00023002"/>
    </source>
</evidence>
<dbReference type="Pfam" id="PF02737">
    <property type="entry name" value="3HCDH_N"/>
    <property type="match status" value="1"/>
</dbReference>
<dbReference type="CDD" id="cd06558">
    <property type="entry name" value="crotonase-like"/>
    <property type="match status" value="1"/>
</dbReference>
<accession>A0A2M9CT49</accession>
<dbReference type="InterPro" id="IPR006108">
    <property type="entry name" value="3HC_DH_C"/>
</dbReference>
<dbReference type="Proteomes" id="UP000230000">
    <property type="component" value="Unassembled WGS sequence"/>
</dbReference>
<keyword evidence="11" id="KW-1185">Reference proteome</keyword>
<evidence type="ECO:0000256" key="2">
    <source>
        <dbReference type="ARBA" id="ARBA00022832"/>
    </source>
</evidence>
<dbReference type="OrthoDB" id="9771883at2"/>
<evidence type="ECO:0000256" key="1">
    <source>
        <dbReference type="ARBA" id="ARBA00005005"/>
    </source>
</evidence>
<comment type="pathway">
    <text evidence="1">Lipid metabolism; fatty acid beta-oxidation.</text>
</comment>
<dbReference type="InterPro" id="IPR036291">
    <property type="entry name" value="NAD(P)-bd_dom_sf"/>
</dbReference>
<gene>
    <name evidence="10" type="ORF">BXY57_0646</name>
</gene>
<dbReference type="Pfam" id="PF00378">
    <property type="entry name" value="ECH_1"/>
    <property type="match status" value="1"/>
</dbReference>
<dbReference type="Gene3D" id="3.40.50.720">
    <property type="entry name" value="NAD(P)-binding Rossmann-like Domain"/>
    <property type="match status" value="1"/>
</dbReference>
<comment type="caution">
    <text evidence="10">The sequence shown here is derived from an EMBL/GenBank/DDBJ whole genome shotgun (WGS) entry which is preliminary data.</text>
</comment>
<feature type="domain" description="3-hydroxyacyl-CoA dehydrogenase NAD binding" evidence="9">
    <location>
        <begin position="7"/>
        <end position="205"/>
    </location>
</feature>
<keyword evidence="4" id="KW-0560">Oxidoreductase</keyword>
<dbReference type="SUPFAM" id="SSF48179">
    <property type="entry name" value="6-phosphogluconate dehydrogenase C-terminal domain-like"/>
    <property type="match status" value="2"/>
</dbReference>
<evidence type="ECO:0000256" key="6">
    <source>
        <dbReference type="ARBA" id="ARBA00023098"/>
    </source>
</evidence>
<evidence type="ECO:0000313" key="11">
    <source>
        <dbReference type="Proteomes" id="UP000230000"/>
    </source>
</evidence>
<organism evidence="10 11">
    <name type="scientific">Thermoflavifilum aggregans</name>
    <dbReference type="NCBI Taxonomy" id="454188"/>
    <lineage>
        <taxon>Bacteria</taxon>
        <taxon>Pseudomonadati</taxon>
        <taxon>Bacteroidota</taxon>
        <taxon>Chitinophagia</taxon>
        <taxon>Chitinophagales</taxon>
        <taxon>Chitinophagaceae</taxon>
        <taxon>Thermoflavifilum</taxon>
    </lineage>
</organism>
<dbReference type="InterPro" id="IPR001753">
    <property type="entry name" value="Enoyl-CoA_hydra/iso"/>
</dbReference>
<dbReference type="Gene3D" id="3.90.226.10">
    <property type="entry name" value="2-enoyl-CoA Hydratase, Chain A, domain 1"/>
    <property type="match status" value="1"/>
</dbReference>
<evidence type="ECO:0000256" key="7">
    <source>
        <dbReference type="ARBA" id="ARBA00049556"/>
    </source>
</evidence>
<sequence length="799" mass="89262">MRKRIHQVAVLGAGVMGSRIACHLANAGLQVLLLDMVPPALNEKEKQQGLTEKNPAFRNRIVNDALQAAVKSKPSPIFHNSVLQRISTGNFEDDLHRIATCDWIIEAVVEQLPIKQSLFEKVEQYRKPGTYISTNTSGIPIHLLAEGRSPDFRQHFCGTHFFNPPRYLPLLEIIPGPETLPEVMDTLSQLGDRILGKTTVICKDTPAFIANRIGVFSMMLVFRLMEQQGWKIEEIDALTGPLIGHPKSATFRTADVVGIDTMVHVARGLYENCPQDEQRDLFQIPAFLQQMVNTQRLGDKTGEGFYKKIKSADGQSEIRVLRLDTQQYEPRQKFSSPAIEQARNISDLGERLRFLHGLKDRVGEFFRHFTYALLAYVSHRIPEIADELYKVDDAMRAGFGWEMGPFEIWEALGVAQTAEQMEKTGYAPAHWVKEMFQKGYTAFFVREADRVACYDPQQKEYRPVPGSHEIIVLRNYSQQKIWENAGTTLYHVGDGVLNLAIHTKMNTIGSEVIQGIQKAIEIAEANYEGLVIGQESPNFSAGANVALILTLALEQEWDELSMAVQTFQQTSLRIRYAQVPVVVAARGLTLGGGCEFCLHADAVQAHAETYMGLVEVGVGLIPAGGGSKEMTQRASEAYRQGEIDLPKLQERFLTIAMAKVSTSAREAFDLQLLRPGYDHITMNANRLLADAKQRVLEMARSGYVPPSPPCIKVLGREALGLFLTGIYAMQEARYISEHDAKVAQKLAYVMSGGDLSEATEVNESYLLDLEREAFLSLCGEPKTLERLQSVLKQGRPVRN</sequence>
<protein>
    <submittedName>
        <fullName evidence="10">3-hydroxyacyl-CoA dehydrogenase</fullName>
    </submittedName>
</protein>
<dbReference type="GO" id="GO:0003857">
    <property type="term" value="F:(3S)-3-hydroxyacyl-CoA dehydrogenase (NAD+) activity"/>
    <property type="evidence" value="ECO:0007669"/>
    <property type="project" value="UniProtKB-EC"/>
</dbReference>
<reference evidence="10 11" key="1">
    <citation type="submission" date="2017-11" db="EMBL/GenBank/DDBJ databases">
        <title>Genomic Encyclopedia of Archaeal and Bacterial Type Strains, Phase II (KMG-II): From Individual Species to Whole Genera.</title>
        <authorList>
            <person name="Goeker M."/>
        </authorList>
    </citation>
    <scope>NUCLEOTIDE SEQUENCE [LARGE SCALE GENOMIC DNA]</scope>
    <source>
        <strain evidence="10 11">DSM 27268</strain>
    </source>
</reference>
<dbReference type="SUPFAM" id="SSF51735">
    <property type="entry name" value="NAD(P)-binding Rossmann-fold domains"/>
    <property type="match status" value="1"/>
</dbReference>
<keyword evidence="2" id="KW-0276">Fatty acid metabolism</keyword>
<evidence type="ECO:0000256" key="3">
    <source>
        <dbReference type="ARBA" id="ARBA00022963"/>
    </source>
</evidence>
<keyword evidence="3" id="KW-0442">Lipid degradation</keyword>
<dbReference type="InterPro" id="IPR008927">
    <property type="entry name" value="6-PGluconate_DH-like_C_sf"/>
</dbReference>
<dbReference type="PANTHER" id="PTHR48075:SF7">
    <property type="entry name" value="3-HYDROXYACYL-COA DEHYDROGENASE-RELATED"/>
    <property type="match status" value="1"/>
</dbReference>
<dbReference type="GO" id="GO:0006635">
    <property type="term" value="P:fatty acid beta-oxidation"/>
    <property type="evidence" value="ECO:0007669"/>
    <property type="project" value="UniProtKB-UniPathway"/>
</dbReference>
<dbReference type="UniPathway" id="UPA00659"/>
<evidence type="ECO:0000259" key="9">
    <source>
        <dbReference type="Pfam" id="PF02737"/>
    </source>
</evidence>
<dbReference type="GO" id="GO:0070403">
    <property type="term" value="F:NAD+ binding"/>
    <property type="evidence" value="ECO:0007669"/>
    <property type="project" value="InterPro"/>
</dbReference>
<comment type="catalytic activity">
    <reaction evidence="7">
        <text>a (3S)-3-hydroxyacyl-CoA + NAD(+) = a 3-oxoacyl-CoA + NADH + H(+)</text>
        <dbReference type="Rhea" id="RHEA:22432"/>
        <dbReference type="ChEBI" id="CHEBI:15378"/>
        <dbReference type="ChEBI" id="CHEBI:57318"/>
        <dbReference type="ChEBI" id="CHEBI:57540"/>
        <dbReference type="ChEBI" id="CHEBI:57945"/>
        <dbReference type="ChEBI" id="CHEBI:90726"/>
        <dbReference type="EC" id="1.1.1.35"/>
    </reaction>
</comment>
<evidence type="ECO:0000259" key="8">
    <source>
        <dbReference type="Pfam" id="PF00725"/>
    </source>
</evidence>
<feature type="domain" description="3-hydroxyacyl-CoA dehydrogenase C-terminal" evidence="8">
    <location>
        <begin position="208"/>
        <end position="307"/>
    </location>
</feature>
<keyword evidence="5" id="KW-0520">NAD</keyword>
<dbReference type="Gene3D" id="1.10.1040.50">
    <property type="match status" value="1"/>
</dbReference>
<keyword evidence="6" id="KW-0443">Lipid metabolism</keyword>
<dbReference type="Pfam" id="PF00725">
    <property type="entry name" value="3HCDH"/>
    <property type="match status" value="1"/>
</dbReference>
<dbReference type="InterPro" id="IPR006176">
    <property type="entry name" value="3-OHacyl-CoA_DH_NAD-bd"/>
</dbReference>
<dbReference type="InterPro" id="IPR029045">
    <property type="entry name" value="ClpP/crotonase-like_dom_sf"/>
</dbReference>
<dbReference type="SUPFAM" id="SSF52096">
    <property type="entry name" value="ClpP/crotonase"/>
    <property type="match status" value="1"/>
</dbReference>
<dbReference type="EMBL" id="PGFG01000001">
    <property type="protein sequence ID" value="PJJ75077.1"/>
    <property type="molecule type" value="Genomic_DNA"/>
</dbReference>
<proteinExistence type="predicted"/>
<name>A0A2M9CT49_9BACT</name>
<evidence type="ECO:0000256" key="5">
    <source>
        <dbReference type="ARBA" id="ARBA00023027"/>
    </source>
</evidence>